<dbReference type="GO" id="GO:0016020">
    <property type="term" value="C:membrane"/>
    <property type="evidence" value="ECO:0007669"/>
    <property type="project" value="InterPro"/>
</dbReference>
<dbReference type="GO" id="GO:0000155">
    <property type="term" value="F:phosphorelay sensor kinase activity"/>
    <property type="evidence" value="ECO:0007669"/>
    <property type="project" value="InterPro"/>
</dbReference>
<comment type="caution">
    <text evidence="4">The sequence shown here is derived from an EMBL/GenBank/DDBJ whole genome shotgun (WGS) entry which is preliminary data.</text>
</comment>
<evidence type="ECO:0000313" key="4">
    <source>
        <dbReference type="EMBL" id="RXG23488.1"/>
    </source>
</evidence>
<evidence type="ECO:0000259" key="3">
    <source>
        <dbReference type="Pfam" id="PF06580"/>
    </source>
</evidence>
<dbReference type="Gene3D" id="3.30.565.10">
    <property type="entry name" value="Histidine kinase-like ATPase, C-terminal domain"/>
    <property type="match status" value="1"/>
</dbReference>
<dbReference type="SUPFAM" id="SSF55874">
    <property type="entry name" value="ATPase domain of HSP90 chaperone/DNA topoisomerase II/histidine kinase"/>
    <property type="match status" value="1"/>
</dbReference>
<feature type="domain" description="Signal transduction histidine kinase internal region" evidence="3">
    <location>
        <begin position="434"/>
        <end position="513"/>
    </location>
</feature>
<dbReference type="InterPro" id="IPR010559">
    <property type="entry name" value="Sig_transdc_His_kin_internal"/>
</dbReference>
<evidence type="ECO:0000256" key="2">
    <source>
        <dbReference type="SAM" id="Phobius"/>
    </source>
</evidence>
<dbReference type="Pfam" id="PF06580">
    <property type="entry name" value="His_kinase"/>
    <property type="match status" value="1"/>
</dbReference>
<proteinExistence type="predicted"/>
<feature type="repeat" description="TPR" evidence="1">
    <location>
        <begin position="203"/>
        <end position="236"/>
    </location>
</feature>
<evidence type="ECO:0000256" key="1">
    <source>
        <dbReference type="PROSITE-ProRule" id="PRU00339"/>
    </source>
</evidence>
<dbReference type="InterPro" id="IPR019734">
    <property type="entry name" value="TPR_rpt"/>
</dbReference>
<dbReference type="PANTHER" id="PTHR34220">
    <property type="entry name" value="SENSOR HISTIDINE KINASE YPDA"/>
    <property type="match status" value="1"/>
</dbReference>
<dbReference type="InterPro" id="IPR011990">
    <property type="entry name" value="TPR-like_helical_dom_sf"/>
</dbReference>
<evidence type="ECO:0000313" key="5">
    <source>
        <dbReference type="Proteomes" id="UP000289238"/>
    </source>
</evidence>
<name>A0A4Q0PAK1_9FLAO</name>
<keyword evidence="2" id="KW-0812">Transmembrane</keyword>
<sequence>MPQFYRLTYFSCILLLLGNILIGNAQKSSDENLKLILKEKYKAYDSLQKYTAPFKKDSASINSLIRESKKKSYKLGESYGENMLGIYLRDNSKYKQALHHHNKSLSIALNIKNVEMQVSALNMTGVVYRRIDAVRSALDKHNSALKLAESQPLQTKALTKGISISLNSIGNIYLLLRDYKAAENYFKRALIYERASGSNLGLAINYANLGIAYEERGKFDEAIYNYKKSLYHNDLMDSDLGRVICNNSLGQVYLKQGKPTLALELIEPTIETAKSIGDKFYISLAYINLGWANSALGRHTEGEKYLLAGMNMAKENDFKQFLSMAYLHLSDLNAAINNYKKALEFQRLSQKVQEEYLNEANHKYVSDLIMKYDSEQKKNTINLLEQQNIFAAKELDQSRKSFILVLAVFFLFLILLFILYRHYHLKSQKRTLSAEQKLMRSQMNPHFIFNALLSIRIYLQNHNVTEAMEYLNQFSKLIRSILSSSLEKEISLDEELETMRLYINIENIRFCNEIDYHLNIDPEINLKAIKIPSLILQPFVENAIWHGLQSKEGYKKLDISISKKNSNFVNITIADNGIGRKETTKIDIEKLNTQKKSIGINLTLKRLENFSKNMKYTYKLNIIDLYNDYYDALGTQVELDLPLN</sequence>
<reference evidence="4 5" key="1">
    <citation type="submission" date="2018-07" db="EMBL/GenBank/DDBJ databases">
        <title>Leeuwenhoekiella genomics.</title>
        <authorList>
            <person name="Tahon G."/>
            <person name="Willems A."/>
        </authorList>
    </citation>
    <scope>NUCLEOTIDE SEQUENCE [LARGE SCALE GENOMIC DNA]</scope>
    <source>
        <strain evidence="4 5">LMG 22550</strain>
    </source>
</reference>
<accession>A0A4Q0PAK1</accession>
<organism evidence="4 5">
    <name type="scientific">Leeuwenhoekiella aequorea</name>
    <dbReference type="NCBI Taxonomy" id="283736"/>
    <lineage>
        <taxon>Bacteria</taxon>
        <taxon>Pseudomonadati</taxon>
        <taxon>Bacteroidota</taxon>
        <taxon>Flavobacteriia</taxon>
        <taxon>Flavobacteriales</taxon>
        <taxon>Flavobacteriaceae</taxon>
        <taxon>Leeuwenhoekiella</taxon>
    </lineage>
</organism>
<dbReference type="Pfam" id="PF13181">
    <property type="entry name" value="TPR_8"/>
    <property type="match status" value="1"/>
</dbReference>
<feature type="repeat" description="TPR" evidence="1">
    <location>
        <begin position="163"/>
        <end position="196"/>
    </location>
</feature>
<dbReference type="RefSeq" id="WP_128757009.1">
    <property type="nucleotide sequence ID" value="NZ_QOVM01000002.1"/>
</dbReference>
<keyword evidence="2" id="KW-0472">Membrane</keyword>
<protein>
    <submittedName>
        <fullName evidence="4">Tetratricopeptide repeat protein</fullName>
    </submittedName>
</protein>
<dbReference type="SUPFAM" id="SSF48452">
    <property type="entry name" value="TPR-like"/>
    <property type="match status" value="2"/>
</dbReference>
<keyword evidence="2" id="KW-1133">Transmembrane helix</keyword>
<dbReference type="PANTHER" id="PTHR34220:SF7">
    <property type="entry name" value="SENSOR HISTIDINE KINASE YPDA"/>
    <property type="match status" value="1"/>
</dbReference>
<dbReference type="SMART" id="SM00028">
    <property type="entry name" value="TPR"/>
    <property type="match status" value="7"/>
</dbReference>
<feature type="transmembrane region" description="Helical" evidence="2">
    <location>
        <begin position="402"/>
        <end position="420"/>
    </location>
</feature>
<dbReference type="Pfam" id="PF13424">
    <property type="entry name" value="TPR_12"/>
    <property type="match status" value="1"/>
</dbReference>
<dbReference type="PROSITE" id="PS50005">
    <property type="entry name" value="TPR"/>
    <property type="match status" value="2"/>
</dbReference>
<dbReference type="Proteomes" id="UP000289238">
    <property type="component" value="Unassembled WGS sequence"/>
</dbReference>
<dbReference type="EMBL" id="QOVM01000002">
    <property type="protein sequence ID" value="RXG23488.1"/>
    <property type="molecule type" value="Genomic_DNA"/>
</dbReference>
<dbReference type="InterPro" id="IPR050640">
    <property type="entry name" value="Bact_2-comp_sensor_kinase"/>
</dbReference>
<dbReference type="OrthoDB" id="6190788at2"/>
<dbReference type="Gene3D" id="1.25.40.10">
    <property type="entry name" value="Tetratricopeptide repeat domain"/>
    <property type="match status" value="2"/>
</dbReference>
<gene>
    <name evidence="4" type="ORF">DSM00_1102</name>
</gene>
<dbReference type="InterPro" id="IPR036890">
    <property type="entry name" value="HATPase_C_sf"/>
</dbReference>
<dbReference type="AlphaFoldDB" id="A0A4Q0PAK1"/>
<keyword evidence="5" id="KW-1185">Reference proteome</keyword>
<keyword evidence="1" id="KW-0802">TPR repeat</keyword>